<dbReference type="OrthoDB" id="256906at2"/>
<name>A0A087LXE9_9HYPH</name>
<dbReference type="STRING" id="46914.JP75_22295"/>
<dbReference type="SUPFAM" id="SSF51658">
    <property type="entry name" value="Xylose isomerase-like"/>
    <property type="match status" value="1"/>
</dbReference>
<dbReference type="InterPro" id="IPR036237">
    <property type="entry name" value="Xyl_isomerase-like_sf"/>
</dbReference>
<accession>A0A087LXE9</accession>
<proteinExistence type="predicted"/>
<dbReference type="EMBL" id="JQGC01000028">
    <property type="protein sequence ID" value="KFL29302.1"/>
    <property type="molecule type" value="Genomic_DNA"/>
</dbReference>
<protein>
    <recommendedName>
        <fullName evidence="1">Xylose isomerase-like TIM barrel domain-containing protein</fullName>
    </recommendedName>
</protein>
<organism evidence="2 3">
    <name type="scientific">Devosia riboflavina</name>
    <dbReference type="NCBI Taxonomy" id="46914"/>
    <lineage>
        <taxon>Bacteria</taxon>
        <taxon>Pseudomonadati</taxon>
        <taxon>Pseudomonadota</taxon>
        <taxon>Alphaproteobacteria</taxon>
        <taxon>Hyphomicrobiales</taxon>
        <taxon>Devosiaceae</taxon>
        <taxon>Devosia</taxon>
    </lineage>
</organism>
<feature type="domain" description="Xylose isomerase-like TIM barrel" evidence="1">
    <location>
        <begin position="25"/>
        <end position="272"/>
    </location>
</feature>
<dbReference type="Pfam" id="PF01261">
    <property type="entry name" value="AP_endonuc_2"/>
    <property type="match status" value="1"/>
</dbReference>
<dbReference type="AlphaFoldDB" id="A0A087LXE9"/>
<dbReference type="Proteomes" id="UP000028981">
    <property type="component" value="Unassembled WGS sequence"/>
</dbReference>
<evidence type="ECO:0000313" key="2">
    <source>
        <dbReference type="EMBL" id="KFL29302.1"/>
    </source>
</evidence>
<evidence type="ECO:0000313" key="3">
    <source>
        <dbReference type="Proteomes" id="UP000028981"/>
    </source>
</evidence>
<dbReference type="PANTHER" id="PTHR12110">
    <property type="entry name" value="HYDROXYPYRUVATE ISOMERASE"/>
    <property type="match status" value="1"/>
</dbReference>
<comment type="caution">
    <text evidence="2">The sequence shown here is derived from an EMBL/GenBank/DDBJ whole genome shotgun (WGS) entry which is preliminary data.</text>
</comment>
<reference evidence="2 3" key="1">
    <citation type="submission" date="2014-08" db="EMBL/GenBank/DDBJ databases">
        <authorList>
            <person name="Hassan Y.I."/>
            <person name="Lepp D."/>
            <person name="Zhou T."/>
        </authorList>
    </citation>
    <scope>NUCLEOTIDE SEQUENCE [LARGE SCALE GENOMIC DNA]</scope>
    <source>
        <strain evidence="2 3">IFO13584</strain>
    </source>
</reference>
<gene>
    <name evidence="2" type="ORF">JP75_22295</name>
</gene>
<sequence>MKIGLSSYSFRPMLTDGRLTLETLFDWLKEHGAEHLEIATFSFAGAGTDAGYDLSTDKAVLKRLEAAVARTGVPISGFCLGASFLEGEERRAQIDLVKRHVELCARFGAGFLRHDVVPWALRPNDAGEIEAAFSSIVDGCREVAEFGAQHGVVTSVEDHGFFMNGAERLLRLVHAVGHDNFKLTVDVGNFLCVDDNPYVATRRTLPQASFVHVKDFYTRRAEPGPGWLKTAGGEFIRGSVFGFGDLDTKALLESVVASGFDGFLSLEYEGAEPTLFGCEVGLNNIRRVLKEIEG</sequence>
<evidence type="ECO:0000259" key="1">
    <source>
        <dbReference type="Pfam" id="PF01261"/>
    </source>
</evidence>
<keyword evidence="3" id="KW-1185">Reference proteome</keyword>
<dbReference type="InterPro" id="IPR050312">
    <property type="entry name" value="IolE/XylAMocC-like"/>
</dbReference>
<dbReference type="InterPro" id="IPR013022">
    <property type="entry name" value="Xyl_isomerase-like_TIM-brl"/>
</dbReference>
<dbReference type="PANTHER" id="PTHR12110:SF53">
    <property type="entry name" value="BLR5974 PROTEIN"/>
    <property type="match status" value="1"/>
</dbReference>
<dbReference type="RefSeq" id="WP_035086818.1">
    <property type="nucleotide sequence ID" value="NZ_JQGC01000028.1"/>
</dbReference>
<dbReference type="Gene3D" id="3.20.20.150">
    <property type="entry name" value="Divalent-metal-dependent TIM barrel enzymes"/>
    <property type="match status" value="1"/>
</dbReference>